<proteinExistence type="predicted"/>
<organism evidence="1 2">
    <name type="scientific">Phenylobacterium haematophilum</name>
    <dbReference type="NCBI Taxonomy" id="98513"/>
    <lineage>
        <taxon>Bacteria</taxon>
        <taxon>Pseudomonadati</taxon>
        <taxon>Pseudomonadota</taxon>
        <taxon>Alphaproteobacteria</taxon>
        <taxon>Caulobacterales</taxon>
        <taxon>Caulobacteraceae</taxon>
        <taxon>Phenylobacterium</taxon>
    </lineage>
</organism>
<reference evidence="1 2" key="1">
    <citation type="submission" date="2020-08" db="EMBL/GenBank/DDBJ databases">
        <title>Genomic Encyclopedia of Type Strains, Phase IV (KMG-IV): sequencing the most valuable type-strain genomes for metagenomic binning, comparative biology and taxonomic classification.</title>
        <authorList>
            <person name="Goeker M."/>
        </authorList>
    </citation>
    <scope>NUCLEOTIDE SEQUENCE [LARGE SCALE GENOMIC DNA]</scope>
    <source>
        <strain evidence="1 2">DSM 21793</strain>
    </source>
</reference>
<gene>
    <name evidence="1" type="ORF">GGQ61_001170</name>
</gene>
<dbReference type="Proteomes" id="UP000530564">
    <property type="component" value="Unassembled WGS sequence"/>
</dbReference>
<comment type="caution">
    <text evidence="1">The sequence shown here is derived from an EMBL/GenBank/DDBJ whole genome shotgun (WGS) entry which is preliminary data.</text>
</comment>
<dbReference type="AlphaFoldDB" id="A0A839ZYL0"/>
<evidence type="ECO:0000313" key="2">
    <source>
        <dbReference type="Proteomes" id="UP000530564"/>
    </source>
</evidence>
<evidence type="ECO:0000313" key="1">
    <source>
        <dbReference type="EMBL" id="MBB3890453.1"/>
    </source>
</evidence>
<dbReference type="RefSeq" id="WP_183770639.1">
    <property type="nucleotide sequence ID" value="NZ_JACIDK010000002.1"/>
</dbReference>
<keyword evidence="2" id="KW-1185">Reference proteome</keyword>
<dbReference type="EMBL" id="JACIDK010000002">
    <property type="protein sequence ID" value="MBB3890453.1"/>
    <property type="molecule type" value="Genomic_DNA"/>
</dbReference>
<accession>A0A839ZYL0</accession>
<sequence length="116" mass="12025">MLKQRRMIADQVAASLFEAEAAIDAALAKTAGLAGVMPSLRTDAGLSALVGQGAVERASEAIALLAQARRAICETHKELDVAKTQIGLGAVMYGGMEKPPEASARTRHIMQVAPAA</sequence>
<protein>
    <submittedName>
        <fullName evidence="1">Uncharacterized protein</fullName>
    </submittedName>
</protein>
<name>A0A839ZYL0_9CAUL</name>